<dbReference type="InterPro" id="IPR010664">
    <property type="entry name" value="LipoPS_assembly_LptC-rel"/>
</dbReference>
<evidence type="ECO:0000313" key="2">
    <source>
        <dbReference type="EMBL" id="ADY53753.1"/>
    </source>
</evidence>
<dbReference type="AlphaFoldDB" id="F0SBC6"/>
<keyword evidence="1" id="KW-0732">Signal</keyword>
<proteinExistence type="predicted"/>
<dbReference type="NCBIfam" id="TIGR04409">
    <property type="entry name" value="LptC_YrbK"/>
    <property type="match status" value="1"/>
</dbReference>
<evidence type="ECO:0008006" key="4">
    <source>
        <dbReference type="Google" id="ProtNLM"/>
    </source>
</evidence>
<accession>F0SBC6</accession>
<dbReference type="PROSITE" id="PS51257">
    <property type="entry name" value="PROKAR_LIPOPROTEIN"/>
    <property type="match status" value="1"/>
</dbReference>
<dbReference type="Proteomes" id="UP000000310">
    <property type="component" value="Chromosome"/>
</dbReference>
<dbReference type="HOGENOM" id="CLU_098275_2_1_10"/>
<name>F0SBC6_PSESL</name>
<gene>
    <name evidence="2" type="ordered locus">Pedsa_3217</name>
</gene>
<dbReference type="STRING" id="762903.Pedsa_3217"/>
<reference evidence="2 3" key="1">
    <citation type="journal article" date="2011" name="Stand. Genomic Sci.">
        <title>Complete genome sequence of the gliding, heparinolytic Pedobacter saltans type strain (113).</title>
        <authorList>
            <person name="Liolios K."/>
            <person name="Sikorski J."/>
            <person name="Lu M."/>
            <person name="Nolan M."/>
            <person name="Lapidus A."/>
            <person name="Lucas S."/>
            <person name="Hammon N."/>
            <person name="Deshpande S."/>
            <person name="Cheng J.F."/>
            <person name="Tapia R."/>
            <person name="Han C."/>
            <person name="Goodwin L."/>
            <person name="Pitluck S."/>
            <person name="Huntemann M."/>
            <person name="Ivanova N."/>
            <person name="Pagani I."/>
            <person name="Mavromatis K."/>
            <person name="Ovchinikova G."/>
            <person name="Pati A."/>
            <person name="Chen A."/>
            <person name="Palaniappan K."/>
            <person name="Land M."/>
            <person name="Hauser L."/>
            <person name="Brambilla E.M."/>
            <person name="Kotsyurbenko O."/>
            <person name="Rohde M."/>
            <person name="Tindall B.J."/>
            <person name="Abt B."/>
            <person name="Goker M."/>
            <person name="Detter J.C."/>
            <person name="Woyke T."/>
            <person name="Bristow J."/>
            <person name="Eisen J.A."/>
            <person name="Markowitz V."/>
            <person name="Hugenholtz P."/>
            <person name="Klenk H.P."/>
            <person name="Kyrpides N.C."/>
        </authorList>
    </citation>
    <scope>NUCLEOTIDE SEQUENCE [LARGE SCALE GENOMIC DNA]</scope>
    <source>
        <strain evidence="3">ATCC 51119 / DSM 12145 / JCM 21818 / LMG 10337 / NBRC 100064 / NCIMB 13643</strain>
    </source>
</reference>
<dbReference type="GO" id="GO:0005886">
    <property type="term" value="C:plasma membrane"/>
    <property type="evidence" value="ECO:0007669"/>
    <property type="project" value="InterPro"/>
</dbReference>
<dbReference type="Gene3D" id="2.60.450.10">
    <property type="entry name" value="Lipopolysaccharide (LPS) transport protein A like domain"/>
    <property type="match status" value="1"/>
</dbReference>
<protein>
    <recommendedName>
        <fullName evidence="4">LPS export ABC transporter periplasmic protein LptC</fullName>
    </recommendedName>
</protein>
<dbReference type="EMBL" id="CP002545">
    <property type="protein sequence ID" value="ADY53753.1"/>
    <property type="molecule type" value="Genomic_DNA"/>
</dbReference>
<evidence type="ECO:0000313" key="3">
    <source>
        <dbReference type="Proteomes" id="UP000000310"/>
    </source>
</evidence>
<dbReference type="KEGG" id="psn:Pedsa_3217"/>
<dbReference type="GO" id="GO:0015221">
    <property type="term" value="F:lipopolysaccharide transmembrane transporter activity"/>
    <property type="evidence" value="ECO:0007669"/>
    <property type="project" value="InterPro"/>
</dbReference>
<organism evidence="2 3">
    <name type="scientific">Pseudopedobacter saltans (strain ATCC 51119 / DSM 12145 / JCM 21818 / CCUG 39354 / LMG 10337 / NBRC 100064 / NCIMB 13643)</name>
    <name type="common">Pedobacter saltans</name>
    <dbReference type="NCBI Taxonomy" id="762903"/>
    <lineage>
        <taxon>Bacteria</taxon>
        <taxon>Pseudomonadati</taxon>
        <taxon>Bacteroidota</taxon>
        <taxon>Sphingobacteriia</taxon>
        <taxon>Sphingobacteriales</taxon>
        <taxon>Sphingobacteriaceae</taxon>
        <taxon>Pseudopedobacter</taxon>
    </lineage>
</organism>
<evidence type="ECO:0000256" key="1">
    <source>
        <dbReference type="SAM" id="SignalP"/>
    </source>
</evidence>
<feature type="signal peptide" evidence="1">
    <location>
        <begin position="1"/>
        <end position="18"/>
    </location>
</feature>
<feature type="chain" id="PRO_5003256845" description="LPS export ABC transporter periplasmic protein LptC" evidence="1">
    <location>
        <begin position="19"/>
        <end position="189"/>
    </location>
</feature>
<dbReference type="Pfam" id="PF06835">
    <property type="entry name" value="LptC"/>
    <property type="match status" value="1"/>
</dbReference>
<keyword evidence="3" id="KW-1185">Reference proteome</keyword>
<reference evidence="3" key="2">
    <citation type="submission" date="2011-02" db="EMBL/GenBank/DDBJ databases">
        <title>The complete genome of Pedobacter saltans DSM 12145.</title>
        <authorList>
            <consortium name="US DOE Joint Genome Institute (JGI-PGF)"/>
            <person name="Lucas S."/>
            <person name="Copeland A."/>
            <person name="Lapidus A."/>
            <person name="Bruce D."/>
            <person name="Goodwin L."/>
            <person name="Pitluck S."/>
            <person name="Kyrpides N."/>
            <person name="Mavromatis K."/>
            <person name="Pagani I."/>
            <person name="Ivanova N."/>
            <person name="Ovchinnikova G."/>
            <person name="Lu M."/>
            <person name="Detter J.C."/>
            <person name="Han C."/>
            <person name="Land M."/>
            <person name="Hauser L."/>
            <person name="Markowitz V."/>
            <person name="Cheng J.-F."/>
            <person name="Hugenholtz P."/>
            <person name="Woyke T."/>
            <person name="Wu D."/>
            <person name="Tindall B."/>
            <person name="Pomrenke H.G."/>
            <person name="Brambilla E."/>
            <person name="Klenk H.-P."/>
            <person name="Eisen J.A."/>
        </authorList>
    </citation>
    <scope>NUCLEOTIDE SEQUENCE [LARGE SCALE GENOMIC DNA]</scope>
    <source>
        <strain evidence="3">ATCC 51119 / DSM 12145 / JCM 21818 / LMG 10337 / NBRC 100064 / NCIMB 13643</strain>
    </source>
</reference>
<sequence>MFRLLKLSVLGVSFYAMFACGSGDLKKVEQINLQDTIQVDTTKGAEIIYSDSAKVKAKLKAPVLLYFKTKNPYYEMPKGIDVVFYDENLKPTSTVVSDYAIRRENEKTVELRKNVVAKNSEGKTFKSEELIWDENTKKFYSNTLVTIITDQATISGTSFWALEDFSYYEIKQGAGPIQFNTDMDTTASK</sequence>
<dbReference type="InterPro" id="IPR026265">
    <property type="entry name" value="LptC"/>
</dbReference>
<dbReference type="eggNOG" id="COG5375">
    <property type="taxonomic scope" value="Bacteria"/>
</dbReference>
<dbReference type="RefSeq" id="WP_013634238.1">
    <property type="nucleotide sequence ID" value="NC_015177.1"/>
</dbReference>